<reference evidence="2" key="1">
    <citation type="submission" date="2016-06" db="EMBL/GenBank/DDBJ databases">
        <authorList>
            <person name="Varghese N."/>
            <person name="Submissions Spin"/>
        </authorList>
    </citation>
    <scope>NUCLEOTIDE SEQUENCE [LARGE SCALE GENOMIC DNA]</scope>
    <source>
        <strain evidence="2">DSM 45161</strain>
    </source>
</reference>
<evidence type="ECO:0000313" key="2">
    <source>
        <dbReference type="Proteomes" id="UP000198215"/>
    </source>
</evidence>
<dbReference type="Proteomes" id="UP000198215">
    <property type="component" value="Chromosome I"/>
</dbReference>
<keyword evidence="2" id="KW-1185">Reference proteome</keyword>
<dbReference type="EMBL" id="LT607753">
    <property type="protein sequence ID" value="SCG38064.1"/>
    <property type="molecule type" value="Genomic_DNA"/>
</dbReference>
<sequence>MPALRQPAHYGARLADYHHDTPTAPDCFLIQHRD</sequence>
<evidence type="ECO:0000313" key="1">
    <source>
        <dbReference type="EMBL" id="SCG38064.1"/>
    </source>
</evidence>
<organism evidence="1 2">
    <name type="scientific">Micromonospora coxensis</name>
    <dbReference type="NCBI Taxonomy" id="356852"/>
    <lineage>
        <taxon>Bacteria</taxon>
        <taxon>Bacillati</taxon>
        <taxon>Actinomycetota</taxon>
        <taxon>Actinomycetes</taxon>
        <taxon>Micromonosporales</taxon>
        <taxon>Micromonosporaceae</taxon>
        <taxon>Micromonospora</taxon>
    </lineage>
</organism>
<dbReference type="AlphaFoldDB" id="A0A1C5GWB2"/>
<name>A0A1C5GWB2_9ACTN</name>
<accession>A0A1C5GWB2</accession>
<protein>
    <submittedName>
        <fullName evidence="1">Uncharacterized protein</fullName>
    </submittedName>
</protein>
<gene>
    <name evidence="1" type="ORF">GA0070614_0469</name>
</gene>
<proteinExistence type="predicted"/>